<dbReference type="InterPro" id="IPR004421">
    <property type="entry name" value="Carbamoyltransferase_HypF"/>
</dbReference>
<evidence type="ECO:0000259" key="10">
    <source>
        <dbReference type="PROSITE" id="PS51160"/>
    </source>
</evidence>
<dbReference type="KEGG" id="tsi:TSIB_1495"/>
<accession>C6A4K1</accession>
<dbReference type="SUPFAM" id="SSF55821">
    <property type="entry name" value="YrdC/RibB"/>
    <property type="match status" value="1"/>
</dbReference>
<dbReference type="eggNOG" id="arCOG01187">
    <property type="taxonomic scope" value="Archaea"/>
</dbReference>
<feature type="domain" description="YrdC-like" evidence="11">
    <location>
        <begin position="203"/>
        <end position="389"/>
    </location>
</feature>
<dbReference type="InterPro" id="IPR051060">
    <property type="entry name" value="Carbamoyltrans_HypF-like"/>
</dbReference>
<name>C6A4K1_THESM</name>
<dbReference type="Gene3D" id="3.30.420.40">
    <property type="match status" value="1"/>
</dbReference>
<evidence type="ECO:0000256" key="6">
    <source>
        <dbReference type="ARBA" id="ARBA00022833"/>
    </source>
</evidence>
<comment type="catalytic activity">
    <reaction evidence="7">
        <text>C-terminal L-cysteinyl-[HypE protein] + carbamoyl phosphate + ATP + H2O = C-terminal S-carboxamide-L-cysteinyl-[HypE protein] + AMP + phosphate + diphosphate + H(+)</text>
        <dbReference type="Rhea" id="RHEA:55636"/>
        <dbReference type="Rhea" id="RHEA-COMP:14247"/>
        <dbReference type="Rhea" id="RHEA-COMP:14392"/>
        <dbReference type="ChEBI" id="CHEBI:15377"/>
        <dbReference type="ChEBI" id="CHEBI:15378"/>
        <dbReference type="ChEBI" id="CHEBI:30616"/>
        <dbReference type="ChEBI" id="CHEBI:33019"/>
        <dbReference type="ChEBI" id="CHEBI:43474"/>
        <dbReference type="ChEBI" id="CHEBI:58228"/>
        <dbReference type="ChEBI" id="CHEBI:76913"/>
        <dbReference type="ChEBI" id="CHEBI:139126"/>
        <dbReference type="ChEBI" id="CHEBI:456215"/>
    </reaction>
</comment>
<dbReference type="InterPro" id="IPR006070">
    <property type="entry name" value="Sua5-like_dom"/>
</dbReference>
<keyword evidence="13" id="KW-1185">Reference proteome</keyword>
<evidence type="ECO:0000256" key="3">
    <source>
        <dbReference type="ARBA" id="ARBA00022598"/>
    </source>
</evidence>
<dbReference type="GO" id="GO:0016874">
    <property type="term" value="F:ligase activity"/>
    <property type="evidence" value="ECO:0007669"/>
    <property type="project" value="UniProtKB-UniRule"/>
</dbReference>
<dbReference type="PANTHER" id="PTHR42959">
    <property type="entry name" value="CARBAMOYLTRANSFERASE"/>
    <property type="match status" value="1"/>
</dbReference>
<dbReference type="Pfam" id="PF01300">
    <property type="entry name" value="Sua5_yciO_yrdC"/>
    <property type="match status" value="1"/>
</dbReference>
<keyword evidence="5" id="KW-0863">Zinc-finger</keyword>
<gene>
    <name evidence="12" type="ordered locus">TSIB_1495</name>
</gene>
<dbReference type="EC" id="6.2.-.-" evidence="8"/>
<dbReference type="STRING" id="604354.TSIB_1495"/>
<evidence type="ECO:0000259" key="11">
    <source>
        <dbReference type="PROSITE" id="PS51163"/>
    </source>
</evidence>
<evidence type="ECO:0000256" key="2">
    <source>
        <dbReference type="ARBA" id="ARBA00008097"/>
    </source>
</evidence>
<dbReference type="InterPro" id="IPR055128">
    <property type="entry name" value="HypF_C_2"/>
</dbReference>
<reference evidence="12 13" key="1">
    <citation type="journal article" date="2009" name="Appl. Environ. Microbiol.">
        <title>Metabolic versatility and indigenous origin of the archaeon Thermococcus sibiricus, isolated from a siberian oil reservoir, as revealed by genome analysis.</title>
        <authorList>
            <person name="Mardanov A.V."/>
            <person name="Ravin N.V."/>
            <person name="Svetlitchnyi V.A."/>
            <person name="Beletsky A.V."/>
            <person name="Miroshnichenko M.L."/>
            <person name="Bonch-Osmolovskaya E.A."/>
            <person name="Skryabin K.G."/>
        </authorList>
    </citation>
    <scope>NUCLEOTIDE SEQUENCE [LARGE SCALE GENOMIC DNA]</scope>
    <source>
        <strain evidence="13">DSM 12597 / MM 739</strain>
    </source>
</reference>
<dbReference type="InterPro" id="IPR017968">
    <property type="entry name" value="Acylphosphatase_CS"/>
</dbReference>
<dbReference type="Pfam" id="PF22521">
    <property type="entry name" value="HypF_C_2"/>
    <property type="match status" value="1"/>
</dbReference>
<dbReference type="Gene3D" id="3.30.110.120">
    <property type="match status" value="1"/>
</dbReference>
<dbReference type="NCBIfam" id="TIGR00143">
    <property type="entry name" value="hypF"/>
    <property type="match status" value="1"/>
</dbReference>
<keyword evidence="9" id="KW-0378">Hydrolase</keyword>
<keyword evidence="4" id="KW-0479">Metal-binding</keyword>
<dbReference type="PROSITE" id="PS00150">
    <property type="entry name" value="ACYLPHOSPHATASE_1"/>
    <property type="match status" value="1"/>
</dbReference>
<dbReference type="Pfam" id="PF07503">
    <property type="entry name" value="zf-HYPF"/>
    <property type="match status" value="2"/>
</dbReference>
<evidence type="ECO:0000313" key="12">
    <source>
        <dbReference type="EMBL" id="ACS90546.1"/>
    </source>
</evidence>
<dbReference type="PANTHER" id="PTHR42959:SF1">
    <property type="entry name" value="CARBAMOYLTRANSFERASE HYPF"/>
    <property type="match status" value="1"/>
</dbReference>
<dbReference type="UniPathway" id="UPA00335"/>
<dbReference type="EMBL" id="CP001463">
    <property type="protein sequence ID" value="ACS90546.1"/>
    <property type="molecule type" value="Genomic_DNA"/>
</dbReference>
<dbReference type="Proteomes" id="UP000009079">
    <property type="component" value="Chromosome"/>
</dbReference>
<organism evidence="12 13">
    <name type="scientific">Thermococcus sibiricus (strain DSM 12597 / MM 739)</name>
    <dbReference type="NCBI Taxonomy" id="604354"/>
    <lineage>
        <taxon>Archaea</taxon>
        <taxon>Methanobacteriati</taxon>
        <taxon>Methanobacteriota</taxon>
        <taxon>Thermococci</taxon>
        <taxon>Thermococcales</taxon>
        <taxon>Thermococcaceae</taxon>
        <taxon>Thermococcus</taxon>
    </lineage>
</organism>
<proteinExistence type="inferred from homology"/>
<dbReference type="InterPro" id="IPR001792">
    <property type="entry name" value="Acylphosphatase-like_dom"/>
</dbReference>
<evidence type="ECO:0000256" key="7">
    <source>
        <dbReference type="ARBA" id="ARBA00048220"/>
    </source>
</evidence>
<keyword evidence="3" id="KW-0436">Ligase</keyword>
<dbReference type="GO" id="GO:0003998">
    <property type="term" value="F:acylphosphatase activity"/>
    <property type="evidence" value="ECO:0007669"/>
    <property type="project" value="UniProtKB-EC"/>
</dbReference>
<dbReference type="PROSITE" id="PS51160">
    <property type="entry name" value="ACYLPHOSPHATASE_3"/>
    <property type="match status" value="1"/>
</dbReference>
<feature type="active site" evidence="9">
    <location>
        <position position="39"/>
    </location>
</feature>
<dbReference type="SUPFAM" id="SSF54975">
    <property type="entry name" value="Acylphosphatase/BLUF domain-like"/>
    <property type="match status" value="1"/>
</dbReference>
<dbReference type="InterPro" id="IPR043129">
    <property type="entry name" value="ATPase_NBD"/>
</dbReference>
<dbReference type="Pfam" id="PF00708">
    <property type="entry name" value="Acylphosphatase"/>
    <property type="match status" value="1"/>
</dbReference>
<dbReference type="HOGENOM" id="CLU_009164_0_0_2"/>
<dbReference type="InterPro" id="IPR036046">
    <property type="entry name" value="Acylphosphatase-like_dom_sf"/>
</dbReference>
<dbReference type="InterPro" id="IPR041440">
    <property type="entry name" value="HypF_C"/>
</dbReference>
<evidence type="ECO:0000256" key="5">
    <source>
        <dbReference type="ARBA" id="ARBA00022771"/>
    </source>
</evidence>
<dbReference type="InterPro" id="IPR017945">
    <property type="entry name" value="DHBP_synth_RibB-like_a/b_dom"/>
</dbReference>
<dbReference type="InterPro" id="IPR011125">
    <property type="entry name" value="Znf_HypF"/>
</dbReference>
<dbReference type="GO" id="GO:0003725">
    <property type="term" value="F:double-stranded RNA binding"/>
    <property type="evidence" value="ECO:0007669"/>
    <property type="project" value="InterPro"/>
</dbReference>
<comment type="similarity">
    <text evidence="2 8">Belongs to the carbamoyltransferase HypF family.</text>
</comment>
<feature type="active site" evidence="9">
    <location>
        <position position="21"/>
    </location>
</feature>
<comment type="pathway">
    <text evidence="1">Protein modification; [NiFe] hydrogenase maturation.</text>
</comment>
<evidence type="ECO:0000256" key="1">
    <source>
        <dbReference type="ARBA" id="ARBA00004711"/>
    </source>
</evidence>
<dbReference type="Pfam" id="PF17788">
    <property type="entry name" value="HypF_C"/>
    <property type="match status" value="1"/>
</dbReference>
<dbReference type="Gene3D" id="3.90.870.50">
    <property type="match status" value="1"/>
</dbReference>
<dbReference type="AlphaFoldDB" id="C6A4K1"/>
<dbReference type="GO" id="GO:0016743">
    <property type="term" value="F:carboxyl- or carbamoyltransferase activity"/>
    <property type="evidence" value="ECO:0007669"/>
    <property type="project" value="UniProtKB-UniRule"/>
</dbReference>
<dbReference type="PIRSF" id="PIRSF006256">
    <property type="entry name" value="CMPcnvr_hdrg_mat"/>
    <property type="match status" value="1"/>
</dbReference>
<feature type="domain" description="Acylphosphatase-like" evidence="10">
    <location>
        <begin position="6"/>
        <end position="93"/>
    </location>
</feature>
<evidence type="ECO:0000256" key="4">
    <source>
        <dbReference type="ARBA" id="ARBA00022723"/>
    </source>
</evidence>
<evidence type="ECO:0000313" key="13">
    <source>
        <dbReference type="Proteomes" id="UP000009079"/>
    </source>
</evidence>
<dbReference type="GO" id="GO:0051604">
    <property type="term" value="P:protein maturation"/>
    <property type="evidence" value="ECO:0007669"/>
    <property type="project" value="TreeGrafter"/>
</dbReference>
<dbReference type="Gene3D" id="3.30.420.360">
    <property type="match status" value="1"/>
</dbReference>
<protein>
    <recommendedName>
        <fullName evidence="8">Carbamoyltransferase</fullName>
        <ecNumber evidence="8">6.2.-.-</ecNumber>
    </recommendedName>
</protein>
<sequence length="773" mass="87130">MGVVKTYHIHVEGIVQGVGFRPFIYRIAHEHSLRGYVKNLGDAGVEIVVEGKEEDIRAFLKALKDKAPPLARVEKIKTKELPLQGFDRFYIEKSSNGGEGGDSVIPPDVSICDDCLRELFDPRDKRYMYPFIVCTNCGPRFTIIEDLPYDRINTTMREFDMCDYCESEYKDPLNRRYHAEPVCCPVCGPSYRLYTNEGEEITGDPLKRAAELIDKGHIVAIKGIGGIHIACDATNEETLRELRKRILRPEQPFAIMAKDLETIENFAIVSEIEREELTSYRKPIVALRKKEPFPLPETLAPGLPTIGVMLPYAGTHYILFHYSKSPVYVMTSANYPGMPMVIDNETALKELKTLADYFLLHNRKILNRTDDSVIRFVDGKRAVIRRSRGFVPLPIEIPFEYNGLTVGAELMNAFGIAKNSKVYPSQYIGNTSKVEVLEFMRGAISHFKKILRVQNLDLIVADMHPLYNTTKLAMEIAEEEGVEFLQVQHHYAHVASVMAENKLDEVIGIALDGVGYGSDGHTWGGEVIYLSYEDVERLAHISYYSLPGGDLASYYPLRALVGILNKIYSVEEVEELVRRCCPRAIDNLRYGKVEFNVILNQLARDINVSYASSTGRVLDAFAVLLNVAYKRTYEGEPAMKLEGVAFRGKNDLGFRVPVEGEELKVEELFRQVLESRTNPADIAYSVHLALGRAFGEIAVEKAKEFDIKNVALSGGVAYNELIVKTIRKIVESNNLRFYTTHEVPRGDNGINVGQAFLGGLYLEGYLTREDLML</sequence>
<comment type="catalytic activity">
    <reaction evidence="9">
        <text>an acyl phosphate + H2O = a carboxylate + phosphate + H(+)</text>
        <dbReference type="Rhea" id="RHEA:14965"/>
        <dbReference type="ChEBI" id="CHEBI:15377"/>
        <dbReference type="ChEBI" id="CHEBI:15378"/>
        <dbReference type="ChEBI" id="CHEBI:29067"/>
        <dbReference type="ChEBI" id="CHEBI:43474"/>
        <dbReference type="ChEBI" id="CHEBI:59918"/>
        <dbReference type="EC" id="3.6.1.7"/>
    </reaction>
</comment>
<dbReference type="GO" id="GO:0008270">
    <property type="term" value="F:zinc ion binding"/>
    <property type="evidence" value="ECO:0007669"/>
    <property type="project" value="UniProtKB-KW"/>
</dbReference>
<dbReference type="PROSITE" id="PS51163">
    <property type="entry name" value="YRDC"/>
    <property type="match status" value="1"/>
</dbReference>
<dbReference type="SUPFAM" id="SSF53067">
    <property type="entry name" value="Actin-like ATPase domain"/>
    <property type="match status" value="1"/>
</dbReference>
<keyword evidence="6" id="KW-0862">Zinc</keyword>
<evidence type="ECO:0000256" key="8">
    <source>
        <dbReference type="PIRNR" id="PIRNR006256"/>
    </source>
</evidence>
<evidence type="ECO:0000256" key="9">
    <source>
        <dbReference type="PROSITE-ProRule" id="PRU00520"/>
    </source>
</evidence>